<name>A0AAU7PT74_9FIRM</name>
<comment type="subcellular location">
    <subcellularLocation>
        <location evidence="1">Cytoplasm</location>
    </subcellularLocation>
</comment>
<dbReference type="PANTHER" id="PTHR33799:SF1">
    <property type="entry name" value="PTS SYSTEM MANNOSE-SPECIFIC EIIAB COMPONENT-RELATED"/>
    <property type="match status" value="1"/>
</dbReference>
<sequence>MSKVLLLSHGDLAREIWATSNMVLGEMSGVEYLTLPLGTDLNRYEQDIRRKIEEAEDGLLILTDIFGGTPFITASRVFASLEDKDRVEIVTGMNLAMAIQVFNFVGNMPVKELKKIAVTAGTEGIVDLKERI</sequence>
<dbReference type="GO" id="GO:0016301">
    <property type="term" value="F:kinase activity"/>
    <property type="evidence" value="ECO:0007669"/>
    <property type="project" value="UniProtKB-KW"/>
</dbReference>
<dbReference type="InterPro" id="IPR033887">
    <property type="entry name" value="PTS_IIA_man"/>
</dbReference>
<evidence type="ECO:0000256" key="2">
    <source>
        <dbReference type="ARBA" id="ARBA00022448"/>
    </source>
</evidence>
<dbReference type="GO" id="GO:0005737">
    <property type="term" value="C:cytoplasm"/>
    <property type="evidence" value="ECO:0007669"/>
    <property type="project" value="UniProtKB-SubCell"/>
</dbReference>
<keyword evidence="3" id="KW-0963">Cytoplasm</keyword>
<dbReference type="RefSeq" id="WP_349948226.1">
    <property type="nucleotide sequence ID" value="NZ_CP157940.1"/>
</dbReference>
<dbReference type="GO" id="GO:0016020">
    <property type="term" value="C:membrane"/>
    <property type="evidence" value="ECO:0007669"/>
    <property type="project" value="InterPro"/>
</dbReference>
<accession>A0AAU7PT74</accession>
<evidence type="ECO:0000313" key="9">
    <source>
        <dbReference type="EMBL" id="XBS55568.1"/>
    </source>
</evidence>
<dbReference type="PANTHER" id="PTHR33799">
    <property type="entry name" value="PTS PERMEASE-RELATED-RELATED"/>
    <property type="match status" value="1"/>
</dbReference>
<dbReference type="Pfam" id="PF03610">
    <property type="entry name" value="EIIA-man"/>
    <property type="match status" value="1"/>
</dbReference>
<reference evidence="9" key="1">
    <citation type="submission" date="2024-06" db="EMBL/GenBank/DDBJ databases">
        <title>Lacrimispora cavernae sp. nov., a novel anaerobe isolated from bat guano pile inside a cave.</title>
        <authorList>
            <person name="Miller S.L."/>
            <person name="Lu N."/>
            <person name="King J."/>
            <person name="Sankaranarayanan K."/>
            <person name="Lawson P.A."/>
        </authorList>
    </citation>
    <scope>NUCLEOTIDE SEQUENCE</scope>
    <source>
        <strain evidence="9">BS-2</strain>
    </source>
</reference>
<dbReference type="InterPro" id="IPR051471">
    <property type="entry name" value="Bacterial_PTS_sugar_comp"/>
</dbReference>
<dbReference type="GO" id="GO:0009401">
    <property type="term" value="P:phosphoenolpyruvate-dependent sugar phosphotransferase system"/>
    <property type="evidence" value="ECO:0007669"/>
    <property type="project" value="UniProtKB-KW"/>
</dbReference>
<feature type="domain" description="PTS EIIA type-4" evidence="8">
    <location>
        <begin position="1"/>
        <end position="125"/>
    </location>
</feature>
<protein>
    <submittedName>
        <fullName evidence="9">PTS sugar transporter subunit IIA</fullName>
    </submittedName>
</protein>
<evidence type="ECO:0000256" key="4">
    <source>
        <dbReference type="ARBA" id="ARBA00022597"/>
    </source>
</evidence>
<evidence type="ECO:0000256" key="5">
    <source>
        <dbReference type="ARBA" id="ARBA00022679"/>
    </source>
</evidence>
<dbReference type="CDD" id="cd00006">
    <property type="entry name" value="PTS_IIA_man"/>
    <property type="match status" value="1"/>
</dbReference>
<dbReference type="InterPro" id="IPR036662">
    <property type="entry name" value="PTS_EIIA_man-typ_sf"/>
</dbReference>
<evidence type="ECO:0000256" key="1">
    <source>
        <dbReference type="ARBA" id="ARBA00004496"/>
    </source>
</evidence>
<dbReference type="EMBL" id="CP157940">
    <property type="protein sequence ID" value="XBS55568.1"/>
    <property type="molecule type" value="Genomic_DNA"/>
</dbReference>
<dbReference type="SUPFAM" id="SSF53062">
    <property type="entry name" value="PTS system fructose IIA component-like"/>
    <property type="match status" value="1"/>
</dbReference>
<organism evidence="9">
    <name type="scientific">Lacrimispora sp. BS-2</name>
    <dbReference type="NCBI Taxonomy" id="3151850"/>
    <lineage>
        <taxon>Bacteria</taxon>
        <taxon>Bacillati</taxon>
        <taxon>Bacillota</taxon>
        <taxon>Clostridia</taxon>
        <taxon>Lachnospirales</taxon>
        <taxon>Lachnospiraceae</taxon>
        <taxon>Lacrimispora</taxon>
    </lineage>
</organism>
<keyword evidence="4 9" id="KW-0762">Sugar transport</keyword>
<dbReference type="PROSITE" id="PS51096">
    <property type="entry name" value="PTS_EIIA_TYPE_4"/>
    <property type="match status" value="1"/>
</dbReference>
<keyword evidence="6" id="KW-0598">Phosphotransferase system</keyword>
<proteinExistence type="predicted"/>
<keyword evidence="7" id="KW-0418">Kinase</keyword>
<dbReference type="AlphaFoldDB" id="A0AAU7PT74"/>
<dbReference type="InterPro" id="IPR004701">
    <property type="entry name" value="PTS_EIIA_man-typ"/>
</dbReference>
<evidence type="ECO:0000259" key="8">
    <source>
        <dbReference type="PROSITE" id="PS51096"/>
    </source>
</evidence>
<gene>
    <name evidence="9" type="ORF">ABFV83_07190</name>
</gene>
<evidence type="ECO:0000256" key="3">
    <source>
        <dbReference type="ARBA" id="ARBA00022490"/>
    </source>
</evidence>
<keyword evidence="5" id="KW-0808">Transferase</keyword>
<keyword evidence="2" id="KW-0813">Transport</keyword>
<evidence type="ECO:0000256" key="7">
    <source>
        <dbReference type="ARBA" id="ARBA00022777"/>
    </source>
</evidence>
<evidence type="ECO:0000256" key="6">
    <source>
        <dbReference type="ARBA" id="ARBA00022683"/>
    </source>
</evidence>
<dbReference type="Gene3D" id="3.40.50.510">
    <property type="entry name" value="Phosphotransferase system, mannose-type IIA component"/>
    <property type="match status" value="1"/>
</dbReference>